<keyword evidence="3" id="KW-1185">Reference proteome</keyword>
<dbReference type="InterPro" id="IPR053802">
    <property type="entry name" value="DUF6950"/>
</dbReference>
<evidence type="ECO:0000259" key="1">
    <source>
        <dbReference type="Pfam" id="PF22262"/>
    </source>
</evidence>
<organism evidence="2 3">
    <name type="scientific">Ensifer oleiphilus</name>
    <dbReference type="NCBI Taxonomy" id="2742698"/>
    <lineage>
        <taxon>Bacteria</taxon>
        <taxon>Pseudomonadati</taxon>
        <taxon>Pseudomonadota</taxon>
        <taxon>Alphaproteobacteria</taxon>
        <taxon>Hyphomicrobiales</taxon>
        <taxon>Rhizobiaceae</taxon>
        <taxon>Sinorhizobium/Ensifer group</taxon>
        <taxon>Ensifer</taxon>
    </lineage>
</organism>
<name>A0A7Y6Q945_9HYPH</name>
<dbReference type="Proteomes" id="UP000520198">
    <property type="component" value="Unassembled WGS sequence"/>
</dbReference>
<reference evidence="2 3" key="1">
    <citation type="submission" date="2020-06" db="EMBL/GenBank/DDBJ databases">
        <authorList>
            <person name="Grouzdev D.S."/>
        </authorList>
    </citation>
    <scope>NUCLEOTIDE SEQUENCE [LARGE SCALE GENOMIC DNA]</scope>
    <source>
        <strain evidence="2 3">HO-A22</strain>
    </source>
</reference>
<dbReference type="RefSeq" id="WP_176354733.1">
    <property type="nucleotide sequence ID" value="NZ_JABWDU010000005.1"/>
</dbReference>
<evidence type="ECO:0000313" key="2">
    <source>
        <dbReference type="EMBL" id="NVD41299.1"/>
    </source>
</evidence>
<evidence type="ECO:0000313" key="3">
    <source>
        <dbReference type="Proteomes" id="UP000520198"/>
    </source>
</evidence>
<dbReference type="AlphaFoldDB" id="A0A7Y6Q945"/>
<accession>A0A7Y6Q945</accession>
<protein>
    <recommendedName>
        <fullName evidence="1">DUF6950 domain-containing protein</fullName>
    </recommendedName>
</protein>
<proteinExistence type="predicted"/>
<feature type="domain" description="DUF6950" evidence="1">
    <location>
        <begin position="11"/>
        <end position="132"/>
    </location>
</feature>
<comment type="caution">
    <text evidence="2">The sequence shown here is derived from an EMBL/GenBank/DDBJ whole genome shotgun (WGS) entry which is preliminary data.</text>
</comment>
<dbReference type="EMBL" id="JABWDU010000005">
    <property type="protein sequence ID" value="NVD41299.1"/>
    <property type="molecule type" value="Genomic_DNA"/>
</dbReference>
<sequence>MTLQEFAALPHRFRWGGMGGDDCTTFCATWLQESIGIDPAASYRGTYSTAKGAHDILTRAGGVVAFAAKTLEPIGFKRIQHPQDGDVGVVKAIAGMDGTISEICAIKFGPLWMMLGPSGVIAKQMNHVAAWRFTG</sequence>
<gene>
    <name evidence="2" type="ORF">HT585_20700</name>
</gene>
<dbReference type="Pfam" id="PF22262">
    <property type="entry name" value="DUF6950"/>
    <property type="match status" value="1"/>
</dbReference>